<feature type="compositionally biased region" description="Low complexity" evidence="1">
    <location>
        <begin position="32"/>
        <end position="49"/>
    </location>
</feature>
<dbReference type="Proteomes" id="UP000812966">
    <property type="component" value="Unassembled WGS sequence"/>
</dbReference>
<feature type="compositionally biased region" description="Basic and acidic residues" evidence="1">
    <location>
        <begin position="516"/>
        <end position="530"/>
    </location>
</feature>
<feature type="compositionally biased region" description="Polar residues" evidence="1">
    <location>
        <begin position="15"/>
        <end position="31"/>
    </location>
</feature>
<feature type="region of interest" description="Disordered" evidence="1">
    <location>
        <begin position="282"/>
        <end position="318"/>
    </location>
</feature>
<dbReference type="Pfam" id="PF04004">
    <property type="entry name" value="Leo1"/>
    <property type="match status" value="1"/>
</dbReference>
<reference evidence="2" key="1">
    <citation type="submission" date="2020-04" db="EMBL/GenBank/DDBJ databases">
        <title>Analysis of mating type loci in Filobasidium floriforme.</title>
        <authorList>
            <person name="Nowrousian M."/>
        </authorList>
    </citation>
    <scope>NUCLEOTIDE SEQUENCE</scope>
    <source>
        <strain evidence="2">CBS 6242</strain>
    </source>
</reference>
<dbReference type="PANTHER" id="PTHR23146">
    <property type="entry name" value="LEO1 PROTEIN"/>
    <property type="match status" value="1"/>
</dbReference>
<feature type="compositionally biased region" description="Basic and acidic residues" evidence="1">
    <location>
        <begin position="556"/>
        <end position="593"/>
    </location>
</feature>
<dbReference type="InterPro" id="IPR007149">
    <property type="entry name" value="Leo1"/>
</dbReference>
<evidence type="ECO:0000313" key="3">
    <source>
        <dbReference type="Proteomes" id="UP000812966"/>
    </source>
</evidence>
<feature type="compositionally biased region" description="Low complexity" evidence="1">
    <location>
        <begin position="65"/>
        <end position="89"/>
    </location>
</feature>
<dbReference type="EMBL" id="JABELV010000116">
    <property type="protein sequence ID" value="KAG7530514.1"/>
    <property type="molecule type" value="Genomic_DNA"/>
</dbReference>
<dbReference type="GO" id="GO:0006368">
    <property type="term" value="P:transcription elongation by RNA polymerase II"/>
    <property type="evidence" value="ECO:0007669"/>
    <property type="project" value="InterPro"/>
</dbReference>
<sequence length="611" mass="67221">MLDHPSHRRIPGRSGHNQVGSTRRASFTMSDSGASSPPAPARNGSPAASPKREDGLADMFDDFQPQAQPQSQSRARSTSRTPSPARSTTDSPVKRNNRSLSRTSSRSSGSGDEDDRRARMEYGEEENTNAIEQTILESNIVLPKVPRLASSDGQVWALKLPPAISFPAQPFHPDLYRSEEGPKQEAEDAEDTTDEARRIRALKRMHSVANTVRWKWKDGTHGEPVRRSNARVIRWSDGTASLMVGQEMWDLQVDSVAGSGPEAKATRPFALAKVAAEAKAKAEANQDGSQSQSQSQSQFLASQSSQPKLAADGSIAKPRATREGPVSLLLSTDFDDQVLIADSLITGSMSLVPQTRNVRDHQKRLAAVSKSTVKASRIQAYRDSSGIRPDKKIEESVREMNEAQKKRMKARGHDVNAGLSLPVWKGSSGTMRERETSPLGAAGGRKSRGPSGPRKGRTSYSSDEDMDDDGGRGGGGAYTGGDYEEDDFVVDDDEDERADRSGSEVSAAESNGLSALDRDLEREERGDRSSRTSKPKRPKKSSRDYESDEDDDPLDAMERAAEENAQAQRREAKERRKREKERQKEEPAGESRWLRSRTALMTGWWLIFTDL</sequence>
<feature type="region of interest" description="Disordered" evidence="1">
    <location>
        <begin position="400"/>
        <end position="593"/>
    </location>
</feature>
<dbReference type="GO" id="GO:0016593">
    <property type="term" value="C:Cdc73/Paf1 complex"/>
    <property type="evidence" value="ECO:0007669"/>
    <property type="project" value="InterPro"/>
</dbReference>
<keyword evidence="3" id="KW-1185">Reference proteome</keyword>
<feature type="compositionally biased region" description="Low complexity" evidence="1">
    <location>
        <begin position="98"/>
        <end position="110"/>
    </location>
</feature>
<dbReference type="PANTHER" id="PTHR23146:SF0">
    <property type="entry name" value="RNA POLYMERASE-ASSOCIATED PROTEIN LEO1"/>
    <property type="match status" value="1"/>
</dbReference>
<comment type="caution">
    <text evidence="2">The sequence shown here is derived from an EMBL/GenBank/DDBJ whole genome shotgun (WGS) entry which is preliminary data.</text>
</comment>
<dbReference type="GO" id="GO:0032968">
    <property type="term" value="P:positive regulation of transcription elongation by RNA polymerase II"/>
    <property type="evidence" value="ECO:0007669"/>
    <property type="project" value="TreeGrafter"/>
</dbReference>
<feature type="compositionally biased region" description="Basic residues" evidence="1">
    <location>
        <begin position="1"/>
        <end position="11"/>
    </location>
</feature>
<dbReference type="AlphaFoldDB" id="A0A8K0JHV3"/>
<evidence type="ECO:0008006" key="4">
    <source>
        <dbReference type="Google" id="ProtNLM"/>
    </source>
</evidence>
<organism evidence="2 3">
    <name type="scientific">Filobasidium floriforme</name>
    <dbReference type="NCBI Taxonomy" id="5210"/>
    <lineage>
        <taxon>Eukaryota</taxon>
        <taxon>Fungi</taxon>
        <taxon>Dikarya</taxon>
        <taxon>Basidiomycota</taxon>
        <taxon>Agaricomycotina</taxon>
        <taxon>Tremellomycetes</taxon>
        <taxon>Filobasidiales</taxon>
        <taxon>Filobasidiaceae</taxon>
        <taxon>Filobasidium</taxon>
    </lineage>
</organism>
<feature type="compositionally biased region" description="Acidic residues" evidence="1">
    <location>
        <begin position="482"/>
        <end position="496"/>
    </location>
</feature>
<proteinExistence type="predicted"/>
<evidence type="ECO:0000313" key="2">
    <source>
        <dbReference type="EMBL" id="KAG7530514.1"/>
    </source>
</evidence>
<evidence type="ECO:0000256" key="1">
    <source>
        <dbReference type="SAM" id="MobiDB-lite"/>
    </source>
</evidence>
<feature type="compositionally biased region" description="Acidic residues" evidence="1">
    <location>
        <begin position="546"/>
        <end position="555"/>
    </location>
</feature>
<accession>A0A8K0JHV3</accession>
<feature type="compositionally biased region" description="Basic residues" evidence="1">
    <location>
        <begin position="531"/>
        <end position="540"/>
    </location>
</feature>
<protein>
    <recommendedName>
        <fullName evidence="4">Leo1-domain-containing protein</fullName>
    </recommendedName>
</protein>
<feature type="region of interest" description="Disordered" evidence="1">
    <location>
        <begin position="1"/>
        <end position="130"/>
    </location>
</feature>
<gene>
    <name evidence="2" type="ORF">FFLO_05004</name>
</gene>
<name>A0A8K0JHV3_9TREE</name>
<feature type="compositionally biased region" description="Low complexity" evidence="1">
    <location>
        <begin position="286"/>
        <end position="306"/>
    </location>
</feature>
<dbReference type="GO" id="GO:1990269">
    <property type="term" value="F:RNA polymerase II C-terminal domain phosphoserine binding"/>
    <property type="evidence" value="ECO:0007669"/>
    <property type="project" value="TreeGrafter"/>
</dbReference>